<dbReference type="InterPro" id="IPR004358">
    <property type="entry name" value="Sig_transdc_His_kin-like_C"/>
</dbReference>
<keyword evidence="10 11" id="KW-0472">Membrane</keyword>
<proteinExistence type="predicted"/>
<dbReference type="CDD" id="cd00082">
    <property type="entry name" value="HisKA"/>
    <property type="match status" value="1"/>
</dbReference>
<evidence type="ECO:0000256" key="10">
    <source>
        <dbReference type="ARBA" id="ARBA00023136"/>
    </source>
</evidence>
<evidence type="ECO:0000256" key="2">
    <source>
        <dbReference type="ARBA" id="ARBA00004236"/>
    </source>
</evidence>
<dbReference type="RefSeq" id="WP_369260419.1">
    <property type="nucleotide sequence ID" value="NZ_CP163440.1"/>
</dbReference>
<evidence type="ECO:0000256" key="5">
    <source>
        <dbReference type="ARBA" id="ARBA00022679"/>
    </source>
</evidence>
<keyword evidence="5" id="KW-0808">Transferase</keyword>
<dbReference type="PRINTS" id="PR00344">
    <property type="entry name" value="BCTRLSENSOR"/>
</dbReference>
<accession>A0AB39S7Q2</accession>
<sequence length="486" mass="51536">MNKVLRQFRSLPIRSRLALLVAAAVAFAVAAVSVTCWFIVQGKLYDEVDSRLASVNGRMLLNPGQVPAVLASCTQTANDSDTNRRPSFLYLQLVTSEGKTCVLNDSEGVVKVTATDKEVAANPDASVRTFHNSTDSKGNDVRVAAIAVPVGPGPNPQAYPDVAIMAAISLEDTQNTLNDLALILLLVSGIGVLGAGAAGLWVARAGLRPVDKLTDAVEHVARTEDLSIRIPVEEDSEDEIARLSRSFNSMTASLASSRELQQQLIADAGHELRTPLTSLRTNIELLTRSEETGRPIPPADRKALLASVTAQMTELASLIGDLQTLSRSDAGTPADRAEAVDLQDTVEAALRRARLRGPELTITADLQPWFVRAEPQALERAIVNILDNAVKFSPEGGVIDIVLKGGELTVRDHGPGIPSEELPHVFDRFWRSPSARALPGSGLGLSIVARTVQQAGGEISLRPAQGGGTVATVRLPGAATPPPEAV</sequence>
<keyword evidence="9" id="KW-0902">Two-component regulatory system</keyword>
<feature type="domain" description="HAMP" evidence="13">
    <location>
        <begin position="204"/>
        <end position="259"/>
    </location>
</feature>
<dbReference type="SUPFAM" id="SSF47384">
    <property type="entry name" value="Homodimeric domain of signal transducing histidine kinase"/>
    <property type="match status" value="1"/>
</dbReference>
<keyword evidence="7 14" id="KW-0418">Kinase</keyword>
<dbReference type="SMART" id="SM00387">
    <property type="entry name" value="HATPase_c"/>
    <property type="match status" value="1"/>
</dbReference>
<comment type="subcellular location">
    <subcellularLocation>
        <location evidence="2">Cell membrane</location>
    </subcellularLocation>
</comment>
<evidence type="ECO:0000259" key="13">
    <source>
        <dbReference type="PROSITE" id="PS50885"/>
    </source>
</evidence>
<reference evidence="14" key="1">
    <citation type="submission" date="2024-07" db="EMBL/GenBank/DDBJ databases">
        <authorList>
            <person name="Yu S.T."/>
        </authorList>
    </citation>
    <scope>NUCLEOTIDE SEQUENCE</scope>
    <source>
        <strain evidence="14">R35</strain>
    </source>
</reference>
<evidence type="ECO:0000256" key="8">
    <source>
        <dbReference type="ARBA" id="ARBA00022989"/>
    </source>
</evidence>
<gene>
    <name evidence="14" type="ORF">AB5J50_23930</name>
</gene>
<dbReference type="Gene3D" id="6.10.340.10">
    <property type="match status" value="1"/>
</dbReference>
<dbReference type="SMART" id="SM00304">
    <property type="entry name" value="HAMP"/>
    <property type="match status" value="1"/>
</dbReference>
<evidence type="ECO:0000259" key="12">
    <source>
        <dbReference type="PROSITE" id="PS50109"/>
    </source>
</evidence>
<keyword evidence="4" id="KW-0597">Phosphoprotein</keyword>
<evidence type="ECO:0000256" key="1">
    <source>
        <dbReference type="ARBA" id="ARBA00000085"/>
    </source>
</evidence>
<evidence type="ECO:0000256" key="9">
    <source>
        <dbReference type="ARBA" id="ARBA00023012"/>
    </source>
</evidence>
<dbReference type="InterPro" id="IPR005467">
    <property type="entry name" value="His_kinase_dom"/>
</dbReference>
<dbReference type="GO" id="GO:0000155">
    <property type="term" value="F:phosphorelay sensor kinase activity"/>
    <property type="evidence" value="ECO:0007669"/>
    <property type="project" value="InterPro"/>
</dbReference>
<dbReference type="Pfam" id="PF00672">
    <property type="entry name" value="HAMP"/>
    <property type="match status" value="1"/>
</dbReference>
<dbReference type="PANTHER" id="PTHR45436">
    <property type="entry name" value="SENSOR HISTIDINE KINASE YKOH"/>
    <property type="match status" value="1"/>
</dbReference>
<evidence type="ECO:0000256" key="3">
    <source>
        <dbReference type="ARBA" id="ARBA00012438"/>
    </source>
</evidence>
<dbReference type="SUPFAM" id="SSF55874">
    <property type="entry name" value="ATPase domain of HSP90 chaperone/DNA topoisomerase II/histidine kinase"/>
    <property type="match status" value="1"/>
</dbReference>
<dbReference type="Gene3D" id="1.10.287.130">
    <property type="match status" value="1"/>
</dbReference>
<organism evidence="14">
    <name type="scientific">Streptomyces sp. R35</name>
    <dbReference type="NCBI Taxonomy" id="3238630"/>
    <lineage>
        <taxon>Bacteria</taxon>
        <taxon>Bacillati</taxon>
        <taxon>Actinomycetota</taxon>
        <taxon>Actinomycetes</taxon>
        <taxon>Kitasatosporales</taxon>
        <taxon>Streptomycetaceae</taxon>
        <taxon>Streptomyces</taxon>
    </lineage>
</organism>
<dbReference type="InterPro" id="IPR050428">
    <property type="entry name" value="TCS_sensor_his_kinase"/>
</dbReference>
<dbReference type="AlphaFoldDB" id="A0AB39S7Q2"/>
<dbReference type="InterPro" id="IPR003594">
    <property type="entry name" value="HATPase_dom"/>
</dbReference>
<dbReference type="Pfam" id="PF00512">
    <property type="entry name" value="HisKA"/>
    <property type="match status" value="1"/>
</dbReference>
<dbReference type="Pfam" id="PF02518">
    <property type="entry name" value="HATPase_c"/>
    <property type="match status" value="1"/>
</dbReference>
<evidence type="ECO:0000256" key="11">
    <source>
        <dbReference type="SAM" id="Phobius"/>
    </source>
</evidence>
<protein>
    <recommendedName>
        <fullName evidence="3">histidine kinase</fullName>
        <ecNumber evidence="3">2.7.13.3</ecNumber>
    </recommendedName>
</protein>
<dbReference type="PANTHER" id="PTHR45436:SF5">
    <property type="entry name" value="SENSOR HISTIDINE KINASE TRCS"/>
    <property type="match status" value="1"/>
</dbReference>
<comment type="catalytic activity">
    <reaction evidence="1">
        <text>ATP + protein L-histidine = ADP + protein N-phospho-L-histidine.</text>
        <dbReference type="EC" id="2.7.13.3"/>
    </reaction>
</comment>
<dbReference type="InterPro" id="IPR003660">
    <property type="entry name" value="HAMP_dom"/>
</dbReference>
<dbReference type="InterPro" id="IPR036097">
    <property type="entry name" value="HisK_dim/P_sf"/>
</dbReference>
<dbReference type="CDD" id="cd00075">
    <property type="entry name" value="HATPase"/>
    <property type="match status" value="1"/>
</dbReference>
<feature type="domain" description="Histidine kinase" evidence="12">
    <location>
        <begin position="267"/>
        <end position="479"/>
    </location>
</feature>
<keyword evidence="6 11" id="KW-0812">Transmembrane</keyword>
<feature type="transmembrane region" description="Helical" evidence="11">
    <location>
        <begin position="180"/>
        <end position="203"/>
    </location>
</feature>
<evidence type="ECO:0000313" key="14">
    <source>
        <dbReference type="EMBL" id="XDQ63632.1"/>
    </source>
</evidence>
<dbReference type="PROSITE" id="PS50885">
    <property type="entry name" value="HAMP"/>
    <property type="match status" value="1"/>
</dbReference>
<dbReference type="SMART" id="SM00388">
    <property type="entry name" value="HisKA"/>
    <property type="match status" value="1"/>
</dbReference>
<evidence type="ECO:0000256" key="6">
    <source>
        <dbReference type="ARBA" id="ARBA00022692"/>
    </source>
</evidence>
<dbReference type="PROSITE" id="PS50109">
    <property type="entry name" value="HIS_KIN"/>
    <property type="match status" value="1"/>
</dbReference>
<dbReference type="Gene3D" id="3.30.565.10">
    <property type="entry name" value="Histidine kinase-like ATPase, C-terminal domain"/>
    <property type="match status" value="1"/>
</dbReference>
<dbReference type="InterPro" id="IPR003661">
    <property type="entry name" value="HisK_dim/P_dom"/>
</dbReference>
<dbReference type="SUPFAM" id="SSF158472">
    <property type="entry name" value="HAMP domain-like"/>
    <property type="match status" value="1"/>
</dbReference>
<keyword evidence="8 11" id="KW-1133">Transmembrane helix</keyword>
<evidence type="ECO:0000256" key="7">
    <source>
        <dbReference type="ARBA" id="ARBA00022777"/>
    </source>
</evidence>
<dbReference type="EC" id="2.7.13.3" evidence="3"/>
<dbReference type="EMBL" id="CP163440">
    <property type="protein sequence ID" value="XDQ63632.1"/>
    <property type="molecule type" value="Genomic_DNA"/>
</dbReference>
<name>A0AB39S7Q2_9ACTN</name>
<evidence type="ECO:0000256" key="4">
    <source>
        <dbReference type="ARBA" id="ARBA00022553"/>
    </source>
</evidence>
<dbReference type="InterPro" id="IPR036890">
    <property type="entry name" value="HATPase_C_sf"/>
</dbReference>
<dbReference type="GO" id="GO:0005886">
    <property type="term" value="C:plasma membrane"/>
    <property type="evidence" value="ECO:0007669"/>
    <property type="project" value="UniProtKB-SubCell"/>
</dbReference>
<dbReference type="CDD" id="cd06225">
    <property type="entry name" value="HAMP"/>
    <property type="match status" value="1"/>
</dbReference>